<name>A0A0E9UPN4_ANGAN</name>
<protein>
    <submittedName>
        <fullName evidence="1">Uncharacterized protein</fullName>
    </submittedName>
</protein>
<dbReference type="AlphaFoldDB" id="A0A0E9UPN4"/>
<proteinExistence type="predicted"/>
<accession>A0A0E9UPN4</accession>
<sequence length="18" mass="2089">MKPQGPPTKKLFISQIFK</sequence>
<dbReference type="EMBL" id="GBXM01041664">
    <property type="protein sequence ID" value="JAH66913.1"/>
    <property type="molecule type" value="Transcribed_RNA"/>
</dbReference>
<evidence type="ECO:0000313" key="1">
    <source>
        <dbReference type="EMBL" id="JAH66913.1"/>
    </source>
</evidence>
<reference evidence="1" key="1">
    <citation type="submission" date="2014-11" db="EMBL/GenBank/DDBJ databases">
        <authorList>
            <person name="Amaro Gonzalez C."/>
        </authorList>
    </citation>
    <scope>NUCLEOTIDE SEQUENCE</scope>
</reference>
<reference evidence="1" key="2">
    <citation type="journal article" date="2015" name="Fish Shellfish Immunol.">
        <title>Early steps in the European eel (Anguilla anguilla)-Vibrio vulnificus interaction in the gills: Role of the RtxA13 toxin.</title>
        <authorList>
            <person name="Callol A."/>
            <person name="Pajuelo D."/>
            <person name="Ebbesson L."/>
            <person name="Teles M."/>
            <person name="MacKenzie S."/>
            <person name="Amaro C."/>
        </authorList>
    </citation>
    <scope>NUCLEOTIDE SEQUENCE</scope>
</reference>
<organism evidence="1">
    <name type="scientific">Anguilla anguilla</name>
    <name type="common">European freshwater eel</name>
    <name type="synonym">Muraena anguilla</name>
    <dbReference type="NCBI Taxonomy" id="7936"/>
    <lineage>
        <taxon>Eukaryota</taxon>
        <taxon>Metazoa</taxon>
        <taxon>Chordata</taxon>
        <taxon>Craniata</taxon>
        <taxon>Vertebrata</taxon>
        <taxon>Euteleostomi</taxon>
        <taxon>Actinopterygii</taxon>
        <taxon>Neopterygii</taxon>
        <taxon>Teleostei</taxon>
        <taxon>Anguilliformes</taxon>
        <taxon>Anguillidae</taxon>
        <taxon>Anguilla</taxon>
    </lineage>
</organism>